<reference evidence="1 2" key="1">
    <citation type="journal article" date="2012" name="PLoS Pathog.">
        <title>Diverse lifestyles and strategies of plant pathogenesis encoded in the genomes of eighteen Dothideomycetes fungi.</title>
        <authorList>
            <person name="Ohm R.A."/>
            <person name="Feau N."/>
            <person name="Henrissat B."/>
            <person name="Schoch C.L."/>
            <person name="Horwitz B.A."/>
            <person name="Barry K.W."/>
            <person name="Condon B.J."/>
            <person name="Copeland A.C."/>
            <person name="Dhillon B."/>
            <person name="Glaser F."/>
            <person name="Hesse C.N."/>
            <person name="Kosti I."/>
            <person name="LaButti K."/>
            <person name="Lindquist E.A."/>
            <person name="Lucas S."/>
            <person name="Salamov A.A."/>
            <person name="Bradshaw R.E."/>
            <person name="Ciuffetti L."/>
            <person name="Hamelin R.C."/>
            <person name="Kema G.H.J."/>
            <person name="Lawrence C."/>
            <person name="Scott J.A."/>
            <person name="Spatafora J.W."/>
            <person name="Turgeon B.G."/>
            <person name="de Wit P.J.G.M."/>
            <person name="Zhong S."/>
            <person name="Goodwin S.B."/>
            <person name="Grigoriev I.V."/>
        </authorList>
    </citation>
    <scope>NUCLEOTIDE SEQUENCE [LARGE SCALE GENOMIC DNA]</scope>
    <source>
        <strain evidence="2">C5 / ATCC 48332 / race O</strain>
    </source>
</reference>
<dbReference type="EMBL" id="KB445578">
    <property type="protein sequence ID" value="EMD90584.1"/>
    <property type="molecule type" value="Genomic_DNA"/>
</dbReference>
<evidence type="ECO:0000313" key="1">
    <source>
        <dbReference type="EMBL" id="EMD90584.1"/>
    </source>
</evidence>
<dbReference type="OrthoDB" id="10409583at2759"/>
<reference evidence="2" key="2">
    <citation type="journal article" date="2013" name="PLoS Genet.">
        <title>Comparative genome structure, secondary metabolite, and effector coding capacity across Cochliobolus pathogens.</title>
        <authorList>
            <person name="Condon B.J."/>
            <person name="Leng Y."/>
            <person name="Wu D."/>
            <person name="Bushley K.E."/>
            <person name="Ohm R.A."/>
            <person name="Otillar R."/>
            <person name="Martin J."/>
            <person name="Schackwitz W."/>
            <person name="Grimwood J."/>
            <person name="MohdZainudin N."/>
            <person name="Xue C."/>
            <person name="Wang R."/>
            <person name="Manning V.A."/>
            <person name="Dhillon B."/>
            <person name="Tu Z.J."/>
            <person name="Steffenson B.J."/>
            <person name="Salamov A."/>
            <person name="Sun H."/>
            <person name="Lowry S."/>
            <person name="LaButti K."/>
            <person name="Han J."/>
            <person name="Copeland A."/>
            <person name="Lindquist E."/>
            <person name="Barry K."/>
            <person name="Schmutz J."/>
            <person name="Baker S.E."/>
            <person name="Ciuffetti L.M."/>
            <person name="Grigoriev I.V."/>
            <person name="Zhong S."/>
            <person name="Turgeon B.G."/>
        </authorList>
    </citation>
    <scope>NUCLEOTIDE SEQUENCE [LARGE SCALE GENOMIC DNA]</scope>
    <source>
        <strain evidence="2">C5 / ATCC 48332 / race O</strain>
    </source>
</reference>
<proteinExistence type="predicted"/>
<protein>
    <submittedName>
        <fullName evidence="1">Uncharacterized protein</fullName>
    </submittedName>
</protein>
<name>M2TVL5_COCH5</name>
<evidence type="ECO:0000313" key="2">
    <source>
        <dbReference type="Proteomes" id="UP000016936"/>
    </source>
</evidence>
<dbReference type="Proteomes" id="UP000016936">
    <property type="component" value="Unassembled WGS sequence"/>
</dbReference>
<keyword evidence="2" id="KW-1185">Reference proteome</keyword>
<accession>M2TVL5</accession>
<dbReference type="AlphaFoldDB" id="M2TVL5"/>
<gene>
    <name evidence="1" type="ORF">COCHEDRAFT_1022430</name>
</gene>
<dbReference type="HOGENOM" id="CLU_196945_0_0_1"/>
<organism evidence="1 2">
    <name type="scientific">Cochliobolus heterostrophus (strain C5 / ATCC 48332 / race O)</name>
    <name type="common">Southern corn leaf blight fungus</name>
    <name type="synonym">Bipolaris maydis</name>
    <dbReference type="NCBI Taxonomy" id="701091"/>
    <lineage>
        <taxon>Eukaryota</taxon>
        <taxon>Fungi</taxon>
        <taxon>Dikarya</taxon>
        <taxon>Ascomycota</taxon>
        <taxon>Pezizomycotina</taxon>
        <taxon>Dothideomycetes</taxon>
        <taxon>Pleosporomycetidae</taxon>
        <taxon>Pleosporales</taxon>
        <taxon>Pleosporineae</taxon>
        <taxon>Pleosporaceae</taxon>
        <taxon>Bipolaris</taxon>
    </lineage>
</organism>
<sequence>MFVSGKDSQPLDINLTPARCFLPLWLTSSTLLAIHVEIRPRVNLHLLCAYLPTYMCVHLLCNLTSPVLLQGRHACQSLA</sequence>